<keyword evidence="3" id="KW-1185">Reference proteome</keyword>
<dbReference type="EMBL" id="JABFTP020000103">
    <property type="protein sequence ID" value="KAL3277575.1"/>
    <property type="molecule type" value="Genomic_DNA"/>
</dbReference>
<comment type="caution">
    <text evidence="2">The sequence shown here is derived from an EMBL/GenBank/DDBJ whole genome shotgun (WGS) entry which is preliminary data.</text>
</comment>
<evidence type="ECO:0000256" key="1">
    <source>
        <dbReference type="SAM" id="Phobius"/>
    </source>
</evidence>
<dbReference type="Proteomes" id="UP001516400">
    <property type="component" value="Unassembled WGS sequence"/>
</dbReference>
<protein>
    <recommendedName>
        <fullName evidence="4">Protein TsetseEP domain-containing protein</fullName>
    </recommendedName>
</protein>
<sequence length="255" mass="27514">MLSIYKTVGVSPNHAICSQAAILAMALVNVLWLLLLLAYEIPSIAADDEAIIADKVVSNLQMLQSVIETANTTLLSMKKVQSNLLETTAAILKKNERDISIKVADIRKNVTQLRVKRKKSVIDQCIFDVQPLEVLVEAISGEIKECITVALAENVNIITGCIVEAQAFMDLPQKVAVDLQTCGPSAKCLLELSADAVNESIEIPSKVLVLTARIQQLAYHSISSINGCALDGLIYVTQQGLSLVEDILACVAENS</sequence>
<evidence type="ECO:0000313" key="2">
    <source>
        <dbReference type="EMBL" id="KAL3277575.1"/>
    </source>
</evidence>
<keyword evidence="1" id="KW-1133">Transmembrane helix</keyword>
<keyword evidence="1" id="KW-0812">Transmembrane</keyword>
<proteinExistence type="predicted"/>
<evidence type="ECO:0008006" key="4">
    <source>
        <dbReference type="Google" id="ProtNLM"/>
    </source>
</evidence>
<reference evidence="2 3" key="1">
    <citation type="journal article" date="2021" name="BMC Biol.">
        <title>Horizontally acquired antibacterial genes associated with adaptive radiation of ladybird beetles.</title>
        <authorList>
            <person name="Li H.S."/>
            <person name="Tang X.F."/>
            <person name="Huang Y.H."/>
            <person name="Xu Z.Y."/>
            <person name="Chen M.L."/>
            <person name="Du X.Y."/>
            <person name="Qiu B.Y."/>
            <person name="Chen P.T."/>
            <person name="Zhang W."/>
            <person name="Slipinski A."/>
            <person name="Escalona H.E."/>
            <person name="Waterhouse R.M."/>
            <person name="Zwick A."/>
            <person name="Pang H."/>
        </authorList>
    </citation>
    <scope>NUCLEOTIDE SEQUENCE [LARGE SCALE GENOMIC DNA]</scope>
    <source>
        <strain evidence="2">SYSU2018</strain>
    </source>
</reference>
<evidence type="ECO:0000313" key="3">
    <source>
        <dbReference type="Proteomes" id="UP001516400"/>
    </source>
</evidence>
<feature type="transmembrane region" description="Helical" evidence="1">
    <location>
        <begin position="20"/>
        <end position="39"/>
    </location>
</feature>
<organism evidence="2 3">
    <name type="scientific">Cryptolaemus montrouzieri</name>
    <dbReference type="NCBI Taxonomy" id="559131"/>
    <lineage>
        <taxon>Eukaryota</taxon>
        <taxon>Metazoa</taxon>
        <taxon>Ecdysozoa</taxon>
        <taxon>Arthropoda</taxon>
        <taxon>Hexapoda</taxon>
        <taxon>Insecta</taxon>
        <taxon>Pterygota</taxon>
        <taxon>Neoptera</taxon>
        <taxon>Endopterygota</taxon>
        <taxon>Coleoptera</taxon>
        <taxon>Polyphaga</taxon>
        <taxon>Cucujiformia</taxon>
        <taxon>Coccinelloidea</taxon>
        <taxon>Coccinellidae</taxon>
        <taxon>Scymninae</taxon>
        <taxon>Scymnini</taxon>
        <taxon>Cryptolaemus</taxon>
    </lineage>
</organism>
<gene>
    <name evidence="2" type="ORF">HHI36_012918</name>
</gene>
<accession>A0ABD2NFV3</accession>
<name>A0ABD2NFV3_9CUCU</name>
<keyword evidence="1" id="KW-0472">Membrane</keyword>
<dbReference type="AlphaFoldDB" id="A0ABD2NFV3"/>